<dbReference type="EMBL" id="CP018221">
    <property type="protein sequence ID" value="API58221.1"/>
    <property type="molecule type" value="Genomic_DNA"/>
</dbReference>
<dbReference type="NCBIfam" id="TIGR00557">
    <property type="entry name" value="pdxA"/>
    <property type="match status" value="1"/>
</dbReference>
<evidence type="ECO:0000256" key="1">
    <source>
        <dbReference type="ARBA" id="ARBA00022490"/>
    </source>
</evidence>
<dbReference type="HAMAP" id="MF_00536">
    <property type="entry name" value="PdxA"/>
    <property type="match status" value="1"/>
</dbReference>
<keyword evidence="7" id="KW-0862">Zinc</keyword>
<dbReference type="AlphaFoldDB" id="A0A1L3ZRG3"/>
<dbReference type="Pfam" id="PF04166">
    <property type="entry name" value="PdxA"/>
    <property type="match status" value="1"/>
</dbReference>
<evidence type="ECO:0000256" key="2">
    <source>
        <dbReference type="ARBA" id="ARBA00022723"/>
    </source>
</evidence>
<keyword evidence="6 7" id="KW-0664">Pyridoxine biosynthesis</keyword>
<gene>
    <name evidence="7" type="primary">pdxA</name>
    <name evidence="8" type="ORF">BSL82_01980</name>
</gene>
<dbReference type="Gene3D" id="3.40.718.10">
    <property type="entry name" value="Isopropylmalate Dehydrogenase"/>
    <property type="match status" value="1"/>
</dbReference>
<keyword evidence="1 7" id="KW-0963">Cytoplasm</keyword>
<name>A0A1L3ZRG3_9SPHN</name>
<keyword evidence="7" id="KW-0460">Magnesium</keyword>
<dbReference type="GO" id="GO:0008270">
    <property type="term" value="F:zinc ion binding"/>
    <property type="evidence" value="ECO:0007669"/>
    <property type="project" value="UniProtKB-UniRule"/>
</dbReference>
<comment type="pathway">
    <text evidence="7">Cofactor biosynthesis; pyridoxine 5'-phosphate biosynthesis; pyridoxine 5'-phosphate from D-erythrose 4-phosphate: step 4/5.</text>
</comment>
<dbReference type="GO" id="GO:0050897">
    <property type="term" value="F:cobalt ion binding"/>
    <property type="evidence" value="ECO:0007669"/>
    <property type="project" value="UniProtKB-UniRule"/>
</dbReference>
<dbReference type="GO" id="GO:0005737">
    <property type="term" value="C:cytoplasm"/>
    <property type="evidence" value="ECO:0007669"/>
    <property type="project" value="UniProtKB-SubCell"/>
</dbReference>
<feature type="binding site" evidence="7">
    <location>
        <position position="217"/>
    </location>
    <ligand>
        <name>a divalent metal cation</name>
        <dbReference type="ChEBI" id="CHEBI:60240"/>
        <note>ligand shared between dimeric partners</note>
    </ligand>
</feature>
<feature type="binding site" evidence="7">
    <location>
        <position position="280"/>
    </location>
    <ligand>
        <name>substrate</name>
    </ligand>
</feature>
<dbReference type="PANTHER" id="PTHR30004:SF6">
    <property type="entry name" value="D-THREONATE 4-PHOSPHATE DEHYDROGENASE"/>
    <property type="match status" value="1"/>
</dbReference>
<evidence type="ECO:0000256" key="4">
    <source>
        <dbReference type="ARBA" id="ARBA00023002"/>
    </source>
</evidence>
<sequence length="339" mass="35547">MGRTVDARALPPLAVALGDPAGVGPEVVAKSWEARERRRLPCFFAVGDERALSVIWRGPIVRIGTPAEATAIFPNALPLIQVDDPGDIIPGEPNTPGARCALDSLELAAGLARSGAAGAVVTAPVSKAQLYSIGFTHDGQTEFVAERCGIAGGNVAMMMVGPSLRTVPLTIHTPIAQVPGLLTIELIVSRVRTVNRGLQRDFGITCPRLAIAGLNPHAGENGNMGTEEVEIIRPAIEMLRAEGIDANGPFSADTLFDPYARKGYDAAICMYHDQALIPLKTLHFDDGVNMTLGLPIVRTAPDHGTAFALAGRNAARGDAMIAAIALAGECASRRLQACV</sequence>
<dbReference type="UniPathway" id="UPA00244">
    <property type="reaction ID" value="UER00312"/>
</dbReference>
<proteinExistence type="inferred from homology"/>
<dbReference type="GO" id="GO:0050570">
    <property type="term" value="F:4-hydroxythreonine-4-phosphate dehydrogenase activity"/>
    <property type="evidence" value="ECO:0007669"/>
    <property type="project" value="UniProtKB-UniRule"/>
</dbReference>
<evidence type="ECO:0000313" key="8">
    <source>
        <dbReference type="EMBL" id="API58221.1"/>
    </source>
</evidence>
<comment type="function">
    <text evidence="7">Catalyzes the NAD(P)-dependent oxidation of 4-(phosphooxy)-L-threonine (HTP) into 2-amino-3-oxo-4-(phosphooxy)butyric acid which spontaneously decarboxylates to form 3-amino-2-oxopropyl phosphate (AHAP).</text>
</comment>
<comment type="catalytic activity">
    <reaction evidence="7">
        <text>4-(phosphooxy)-L-threonine + NAD(+) = 3-amino-2-oxopropyl phosphate + CO2 + NADH</text>
        <dbReference type="Rhea" id="RHEA:32275"/>
        <dbReference type="ChEBI" id="CHEBI:16526"/>
        <dbReference type="ChEBI" id="CHEBI:57279"/>
        <dbReference type="ChEBI" id="CHEBI:57540"/>
        <dbReference type="ChEBI" id="CHEBI:57945"/>
        <dbReference type="ChEBI" id="CHEBI:58452"/>
        <dbReference type="EC" id="1.1.1.262"/>
    </reaction>
</comment>
<comment type="cofactor">
    <cofactor evidence="7">
        <name>Zn(2+)</name>
        <dbReference type="ChEBI" id="CHEBI:29105"/>
    </cofactor>
    <cofactor evidence="7">
        <name>Mg(2+)</name>
        <dbReference type="ChEBI" id="CHEBI:18420"/>
    </cofactor>
    <cofactor evidence="7">
        <name>Co(2+)</name>
        <dbReference type="ChEBI" id="CHEBI:48828"/>
    </cofactor>
    <text evidence="7">Binds 1 divalent metal cation per subunit. Can use ions such as Zn(2+), Mg(2+) or Co(2+).</text>
</comment>
<dbReference type="Proteomes" id="UP000182063">
    <property type="component" value="Chromosome"/>
</dbReference>
<feature type="binding site" evidence="7">
    <location>
        <position position="272"/>
    </location>
    <ligand>
        <name>a divalent metal cation</name>
        <dbReference type="ChEBI" id="CHEBI:60240"/>
        <note>ligand shared between dimeric partners</note>
    </ligand>
</feature>
<keyword evidence="2 7" id="KW-0479">Metal-binding</keyword>
<dbReference type="SUPFAM" id="SSF53659">
    <property type="entry name" value="Isocitrate/Isopropylmalate dehydrogenase-like"/>
    <property type="match status" value="1"/>
</dbReference>
<comment type="miscellaneous">
    <text evidence="7">The active site is located at the dimer interface.</text>
</comment>
<feature type="binding site" evidence="7">
    <location>
        <position position="289"/>
    </location>
    <ligand>
        <name>substrate</name>
    </ligand>
</feature>
<dbReference type="GO" id="GO:0000287">
    <property type="term" value="F:magnesium ion binding"/>
    <property type="evidence" value="ECO:0007669"/>
    <property type="project" value="UniProtKB-UniRule"/>
</dbReference>
<dbReference type="GO" id="GO:0051287">
    <property type="term" value="F:NAD binding"/>
    <property type="evidence" value="ECO:0007669"/>
    <property type="project" value="InterPro"/>
</dbReference>
<feature type="binding site" evidence="7">
    <location>
        <position position="298"/>
    </location>
    <ligand>
        <name>substrate</name>
    </ligand>
</feature>
<protein>
    <recommendedName>
        <fullName evidence="7">4-hydroxythreonine-4-phosphate dehydrogenase</fullName>
        <ecNumber evidence="7">1.1.1.262</ecNumber>
    </recommendedName>
    <alternativeName>
        <fullName evidence="7">4-(phosphohydroxy)-L-threonine dehydrogenase</fullName>
    </alternativeName>
</protein>
<keyword evidence="5 7" id="KW-0520">NAD</keyword>
<dbReference type="GO" id="GO:0042823">
    <property type="term" value="P:pyridoxal phosphate biosynthetic process"/>
    <property type="evidence" value="ECO:0007669"/>
    <property type="project" value="UniProtKB-UniRule"/>
</dbReference>
<comment type="subunit">
    <text evidence="7">Homodimer.</text>
</comment>
<comment type="subcellular location">
    <subcellularLocation>
        <location evidence="7">Cytoplasm</location>
    </subcellularLocation>
</comment>
<evidence type="ECO:0000313" key="9">
    <source>
        <dbReference type="Proteomes" id="UP000182063"/>
    </source>
</evidence>
<dbReference type="KEGG" id="sphj:BSL82_01980"/>
<reference evidence="9" key="1">
    <citation type="submission" date="2016-11" db="EMBL/GenBank/DDBJ databases">
        <title>Complete Genome Sequence of alachlor-degrading Sphingomonas sp. strain JJ-A5.</title>
        <authorList>
            <person name="Lee H."/>
            <person name="Ka J.-O."/>
        </authorList>
    </citation>
    <scope>NUCLEOTIDE SEQUENCE [LARGE SCALE GENOMIC DNA]</scope>
    <source>
        <strain evidence="9">JJ-A5</strain>
    </source>
</reference>
<keyword evidence="7" id="KW-0170">Cobalt</keyword>
<dbReference type="NCBIfam" id="NF003699">
    <property type="entry name" value="PRK05312.1"/>
    <property type="match status" value="1"/>
</dbReference>
<dbReference type="GO" id="GO:0008615">
    <property type="term" value="P:pyridoxine biosynthetic process"/>
    <property type="evidence" value="ECO:0007669"/>
    <property type="project" value="UniProtKB-UniRule"/>
</dbReference>
<dbReference type="STRING" id="1921510.BSL82_01980"/>
<dbReference type="PANTHER" id="PTHR30004">
    <property type="entry name" value="4-HYDROXYTHREONINE-4-PHOSPHATE DEHYDROGENASE"/>
    <property type="match status" value="1"/>
</dbReference>
<dbReference type="InterPro" id="IPR037510">
    <property type="entry name" value="PdxA"/>
</dbReference>
<accession>A0A1L3ZRG3</accession>
<comment type="similarity">
    <text evidence="7">Belongs to the PdxA family.</text>
</comment>
<evidence type="ECO:0000256" key="5">
    <source>
        <dbReference type="ARBA" id="ARBA00023027"/>
    </source>
</evidence>
<feature type="binding site" evidence="7">
    <location>
        <position position="141"/>
    </location>
    <ligand>
        <name>substrate</name>
    </ligand>
</feature>
<evidence type="ECO:0000256" key="6">
    <source>
        <dbReference type="ARBA" id="ARBA00023096"/>
    </source>
</evidence>
<organism evidence="8 9">
    <name type="scientific">Tardibacter chloracetimidivorans</name>
    <dbReference type="NCBI Taxonomy" id="1921510"/>
    <lineage>
        <taxon>Bacteria</taxon>
        <taxon>Pseudomonadati</taxon>
        <taxon>Pseudomonadota</taxon>
        <taxon>Alphaproteobacteria</taxon>
        <taxon>Sphingomonadales</taxon>
        <taxon>Sphingomonadaceae</taxon>
        <taxon>Tardibacter</taxon>
    </lineage>
</organism>
<keyword evidence="4 7" id="KW-0560">Oxidoreductase</keyword>
<feature type="binding site" evidence="7">
    <location>
        <position position="172"/>
    </location>
    <ligand>
        <name>a divalent metal cation</name>
        <dbReference type="ChEBI" id="CHEBI:60240"/>
        <note>ligand shared between dimeric partners</note>
    </ligand>
</feature>
<dbReference type="EC" id="1.1.1.262" evidence="7"/>
<comment type="caution">
    <text evidence="7">Lacks conserved residue(s) required for the propagation of feature annotation.</text>
</comment>
<dbReference type="InterPro" id="IPR005255">
    <property type="entry name" value="PdxA_fam"/>
</dbReference>
<evidence type="ECO:0000256" key="7">
    <source>
        <dbReference type="HAMAP-Rule" id="MF_00536"/>
    </source>
</evidence>
<keyword evidence="3 7" id="KW-0521">NADP</keyword>
<evidence type="ECO:0000256" key="3">
    <source>
        <dbReference type="ARBA" id="ARBA00022857"/>
    </source>
</evidence>
<keyword evidence="9" id="KW-1185">Reference proteome</keyword>